<dbReference type="InterPro" id="IPR011107">
    <property type="entry name" value="PPI_Ypi1"/>
</dbReference>
<evidence type="ECO:0000313" key="21">
    <source>
        <dbReference type="Proteomes" id="UP001159641"/>
    </source>
</evidence>
<evidence type="ECO:0000256" key="1">
    <source>
        <dbReference type="ARBA" id="ARBA00004604"/>
    </source>
</evidence>
<evidence type="ECO:0000313" key="20">
    <source>
        <dbReference type="EMBL" id="KAJ8796868.1"/>
    </source>
</evidence>
<dbReference type="AlphaFoldDB" id="A0AB34HX45"/>
<keyword evidence="11" id="KW-0539">Nucleus</keyword>
<evidence type="ECO:0000256" key="5">
    <source>
        <dbReference type="ARBA" id="ARBA00021994"/>
    </source>
</evidence>
<evidence type="ECO:0000256" key="4">
    <source>
        <dbReference type="ARBA" id="ARBA00018784"/>
    </source>
</evidence>
<evidence type="ECO:0000256" key="8">
    <source>
        <dbReference type="ARBA" id="ARBA00022771"/>
    </source>
</evidence>
<keyword evidence="6" id="KW-0240">DNA-directed RNA polymerase</keyword>
<evidence type="ECO:0000256" key="14">
    <source>
        <dbReference type="ARBA" id="ARBA00031781"/>
    </source>
</evidence>
<evidence type="ECO:0000256" key="15">
    <source>
        <dbReference type="ARBA" id="ARBA00044497"/>
    </source>
</evidence>
<dbReference type="GO" id="GO:0003676">
    <property type="term" value="F:nucleic acid binding"/>
    <property type="evidence" value="ECO:0007669"/>
    <property type="project" value="InterPro"/>
</dbReference>
<keyword evidence="21" id="KW-1185">Reference proteome</keyword>
<gene>
    <name evidence="20" type="ORF">J1605_017740</name>
</gene>
<dbReference type="GO" id="GO:0005654">
    <property type="term" value="C:nucleoplasm"/>
    <property type="evidence" value="ECO:0007669"/>
    <property type="project" value="UniProtKB-ARBA"/>
</dbReference>
<feature type="domain" description="TFIIS-type" evidence="19">
    <location>
        <begin position="162"/>
        <end position="205"/>
    </location>
</feature>
<keyword evidence="9" id="KW-0862">Zinc</keyword>
<dbReference type="PROSITE" id="PS01030">
    <property type="entry name" value="RNA_POL_M_15KD"/>
    <property type="match status" value="1"/>
</dbReference>
<evidence type="ECO:0000256" key="10">
    <source>
        <dbReference type="ARBA" id="ARBA00023163"/>
    </source>
</evidence>
<evidence type="ECO:0000256" key="3">
    <source>
        <dbReference type="ARBA" id="ARBA00011596"/>
    </source>
</evidence>
<dbReference type="GO" id="GO:0004865">
    <property type="term" value="F:protein serine/threonine phosphatase inhibitor activity"/>
    <property type="evidence" value="ECO:0007669"/>
    <property type="project" value="InterPro"/>
</dbReference>
<keyword evidence="12" id="KW-0650">Protein phosphatase inhibitor</keyword>
<sequence length="337" mass="36808">MKAALNLSFREVPPPLQALGTTFAINYDVTANREAGRIDALARRAVTAPLPRRAGPLARGAGWSLTPAPDKPLSRTLDHLSIMDLASTCSSFQSDLDFCPDCGSVLPLPGAQDTVACTRCGFSINVRDFEAKVVKTSVVFHKLGTAMPMSMEEGPEFQGPVVDRRCSRCGHEGMAYHTRQMRSADEGQTVFYTCTNCKRNNKKTKLGRALAMAEAGAGLSETVTETTVTVTTEPENRSLTIKLRKRKPEKKVEWTSDTVDNEHMGRRSSKCCCIYEKPRAFGESSTESDEEEEEGCGHTHCVRGHRKGRRHATPGPSPTTPPQPPDPSQPPPGPMQH</sequence>
<evidence type="ECO:0000256" key="11">
    <source>
        <dbReference type="ARBA" id="ARBA00023242"/>
    </source>
</evidence>
<evidence type="ECO:0000256" key="7">
    <source>
        <dbReference type="ARBA" id="ARBA00022723"/>
    </source>
</evidence>
<proteinExistence type="inferred from homology"/>
<feature type="compositionally biased region" description="Basic residues" evidence="18">
    <location>
        <begin position="300"/>
        <end position="312"/>
    </location>
</feature>
<dbReference type="CDD" id="cd10507">
    <property type="entry name" value="Zn-ribbon_RPA12"/>
    <property type="match status" value="1"/>
</dbReference>
<evidence type="ECO:0000259" key="19">
    <source>
        <dbReference type="PROSITE" id="PS51133"/>
    </source>
</evidence>
<dbReference type="FunFam" id="2.20.25.10:FF:000020">
    <property type="entry name" value="DNA-directed RNA polymerase subunit"/>
    <property type="match status" value="1"/>
</dbReference>
<keyword evidence="10" id="KW-0804">Transcription</keyword>
<reference evidence="20 21" key="1">
    <citation type="submission" date="2022-11" db="EMBL/GenBank/DDBJ databases">
        <title>Whole genome sequence of Eschrichtius robustus ER-17-0199.</title>
        <authorList>
            <person name="Bruniche-Olsen A."/>
            <person name="Black A.N."/>
            <person name="Fields C.J."/>
            <person name="Walden K."/>
            <person name="Dewoody J.A."/>
        </authorList>
    </citation>
    <scope>NUCLEOTIDE SEQUENCE [LARGE SCALE GENOMIC DNA]</scope>
    <source>
        <strain evidence="20">ER-17-0199</strain>
        <tissue evidence="20">Blubber</tissue>
    </source>
</reference>
<evidence type="ECO:0000256" key="13">
    <source>
        <dbReference type="ARBA" id="ARBA00031039"/>
    </source>
</evidence>
<dbReference type="Pfam" id="PF01096">
    <property type="entry name" value="Zn_ribbon_TFIIS"/>
    <property type="match status" value="1"/>
</dbReference>
<dbReference type="SUPFAM" id="SSF57783">
    <property type="entry name" value="Zinc beta-ribbon"/>
    <property type="match status" value="1"/>
</dbReference>
<protein>
    <recommendedName>
        <fullName evidence="4">DNA-directed RNA polymerase I subunit RPA12</fullName>
    </recommendedName>
    <alternativeName>
        <fullName evidence="14">DNA-directed RNA polymerase I subunit H</fullName>
    </alternativeName>
    <alternativeName>
        <fullName evidence="5">E3 ubiquitin-protein ligase PPP1R11</fullName>
    </alternativeName>
    <alternativeName>
        <fullName evidence="13">Protein phosphatase 1 regulatory subunit 11</fullName>
    </alternativeName>
</protein>
<evidence type="ECO:0000256" key="6">
    <source>
        <dbReference type="ARBA" id="ARBA00022478"/>
    </source>
</evidence>
<organism evidence="20 21">
    <name type="scientific">Eschrichtius robustus</name>
    <name type="common">California gray whale</name>
    <name type="synonym">Eschrichtius gibbosus</name>
    <dbReference type="NCBI Taxonomy" id="9764"/>
    <lineage>
        <taxon>Eukaryota</taxon>
        <taxon>Metazoa</taxon>
        <taxon>Chordata</taxon>
        <taxon>Craniata</taxon>
        <taxon>Vertebrata</taxon>
        <taxon>Euteleostomi</taxon>
        <taxon>Mammalia</taxon>
        <taxon>Eutheria</taxon>
        <taxon>Laurasiatheria</taxon>
        <taxon>Artiodactyla</taxon>
        <taxon>Whippomorpha</taxon>
        <taxon>Cetacea</taxon>
        <taxon>Mysticeti</taxon>
        <taxon>Eschrichtiidae</taxon>
        <taxon>Eschrichtius</taxon>
    </lineage>
</organism>
<comment type="subcellular location">
    <subcellularLocation>
        <location evidence="1">Nucleus</location>
        <location evidence="1">Nucleolus</location>
    </subcellularLocation>
</comment>
<comment type="function">
    <text evidence="16">Atypical E3 ubiquitin-protein ligase which ubiquitinates TLR2 at 'Lys-754' leading to its degradation by the proteasome. Plays a role in regulating inflammatory cytokine release and gram-positive bacterial clearance by functioning, in part, through the ubiquitination and degradation of TLR2. Inhibitor of protein phosphatase 1.</text>
</comment>
<evidence type="ECO:0000256" key="9">
    <source>
        <dbReference type="ARBA" id="ARBA00022833"/>
    </source>
</evidence>
<comment type="similarity">
    <text evidence="2">Belongs to the archaeal RpoM/eukaryotic RPA12/RPB9/RPC11 RNA polymerase family.</text>
</comment>
<dbReference type="InterPro" id="IPR019761">
    <property type="entry name" value="DNA-dir_RNA_pol-M_15_CS"/>
</dbReference>
<dbReference type="PANTHER" id="PTHR20835">
    <property type="entry name" value="E3 UBIQUITIN-PROTEIN LIGASE PPP1R11-RELATED"/>
    <property type="match status" value="1"/>
</dbReference>
<dbReference type="PROSITE" id="PS51133">
    <property type="entry name" value="ZF_TFIIS_2"/>
    <property type="match status" value="1"/>
</dbReference>
<dbReference type="SMART" id="SM00440">
    <property type="entry name" value="ZnF_C2C2"/>
    <property type="match status" value="1"/>
</dbReference>
<dbReference type="GO" id="GO:0000428">
    <property type="term" value="C:DNA-directed RNA polymerase complex"/>
    <property type="evidence" value="ECO:0007669"/>
    <property type="project" value="UniProtKB-KW"/>
</dbReference>
<dbReference type="PANTHER" id="PTHR20835:SF0">
    <property type="entry name" value="E3 UBIQUITIN-PROTEIN LIGASE PPP1R11"/>
    <property type="match status" value="1"/>
</dbReference>
<keyword evidence="8 17" id="KW-0863">Zinc-finger</keyword>
<dbReference type="EMBL" id="JAIQCJ010000303">
    <property type="protein sequence ID" value="KAJ8796868.1"/>
    <property type="molecule type" value="Genomic_DNA"/>
</dbReference>
<evidence type="ECO:0000256" key="16">
    <source>
        <dbReference type="ARBA" id="ARBA00046184"/>
    </source>
</evidence>
<dbReference type="GO" id="GO:0005730">
    <property type="term" value="C:nucleolus"/>
    <property type="evidence" value="ECO:0007669"/>
    <property type="project" value="UniProtKB-SubCell"/>
</dbReference>
<name>A0AB34HX45_ESCRO</name>
<dbReference type="InterPro" id="IPR001222">
    <property type="entry name" value="Znf_TFIIS"/>
</dbReference>
<keyword evidence="7" id="KW-0479">Metal-binding</keyword>
<evidence type="ECO:0000256" key="2">
    <source>
        <dbReference type="ARBA" id="ARBA00008925"/>
    </source>
</evidence>
<dbReference type="Pfam" id="PF07491">
    <property type="entry name" value="PPI_Ypi1"/>
    <property type="match status" value="1"/>
</dbReference>
<evidence type="ECO:0000256" key="17">
    <source>
        <dbReference type="PROSITE-ProRule" id="PRU00472"/>
    </source>
</evidence>
<accession>A0AB34HX45</accession>
<feature type="region of interest" description="Disordered" evidence="18">
    <location>
        <begin position="282"/>
        <end position="337"/>
    </location>
</feature>
<dbReference type="Gene3D" id="2.20.25.10">
    <property type="match status" value="1"/>
</dbReference>
<comment type="caution">
    <text evidence="20">The sequence shown here is derived from an EMBL/GenBank/DDBJ whole genome shotgun (WGS) entry which is preliminary data.</text>
</comment>
<comment type="subunit">
    <text evidence="3">Interacts with TLR2 and UBE2D2.</text>
</comment>
<evidence type="ECO:0000256" key="12">
    <source>
        <dbReference type="ARBA" id="ARBA00023272"/>
    </source>
</evidence>
<dbReference type="Proteomes" id="UP001159641">
    <property type="component" value="Unassembled WGS sequence"/>
</dbReference>
<evidence type="ECO:0000256" key="18">
    <source>
        <dbReference type="SAM" id="MobiDB-lite"/>
    </source>
</evidence>
<feature type="compositionally biased region" description="Pro residues" evidence="18">
    <location>
        <begin position="315"/>
        <end position="337"/>
    </location>
</feature>
<dbReference type="GO" id="GO:0008157">
    <property type="term" value="F:protein phosphatase 1 binding"/>
    <property type="evidence" value="ECO:0007669"/>
    <property type="project" value="TreeGrafter"/>
</dbReference>
<comment type="function">
    <text evidence="15">Core component of RNA polymerase I (Pol I), a DNA-dependent RNA polymerase which synthesizes ribosomal RNA precursors using the four ribonucleoside triphosphates as substrates. Can mediate Pol I proofreading of the nascent RNA transcript. Anchors into the Pol I active site to monitor transcription fidelity and cleave mis-incorporated 5'-ribonucleotides.</text>
</comment>
<dbReference type="GO" id="GO:0006351">
    <property type="term" value="P:DNA-templated transcription"/>
    <property type="evidence" value="ECO:0007669"/>
    <property type="project" value="InterPro"/>
</dbReference>
<dbReference type="InterPro" id="IPR034004">
    <property type="entry name" value="Zn_ribbon_RPA12_C"/>
</dbReference>
<dbReference type="GO" id="GO:0008270">
    <property type="term" value="F:zinc ion binding"/>
    <property type="evidence" value="ECO:0007669"/>
    <property type="project" value="UniProtKB-KW"/>
</dbReference>